<dbReference type="PROSITE" id="PS51411">
    <property type="entry name" value="PSP1_C"/>
    <property type="match status" value="1"/>
</dbReference>
<comment type="caution">
    <text evidence="2">The sequence shown here is derived from an EMBL/GenBank/DDBJ whole genome shotgun (WGS) entry which is preliminary data.</text>
</comment>
<dbReference type="RefSeq" id="WP_209459249.1">
    <property type="nucleotide sequence ID" value="NZ_JAGGKC010000010.1"/>
</dbReference>
<evidence type="ECO:0000313" key="2">
    <source>
        <dbReference type="EMBL" id="MBP1919037.1"/>
    </source>
</evidence>
<dbReference type="Proteomes" id="UP001519271">
    <property type="component" value="Unassembled WGS sequence"/>
</dbReference>
<dbReference type="EMBL" id="JAGGKC010000010">
    <property type="protein sequence ID" value="MBP1919037.1"/>
    <property type="molecule type" value="Genomic_DNA"/>
</dbReference>
<keyword evidence="3" id="KW-1185">Reference proteome</keyword>
<organism evidence="2 3">
    <name type="scientific">Youngiibacter multivorans</name>
    <dbReference type="NCBI Taxonomy" id="937251"/>
    <lineage>
        <taxon>Bacteria</taxon>
        <taxon>Bacillati</taxon>
        <taxon>Bacillota</taxon>
        <taxon>Clostridia</taxon>
        <taxon>Eubacteriales</taxon>
        <taxon>Clostridiaceae</taxon>
        <taxon>Youngiibacter</taxon>
    </lineage>
</organism>
<protein>
    <submittedName>
        <fullName evidence="2">Cell fate regulator YaaT (PSP1 superfamily)</fullName>
    </submittedName>
</protein>
<gene>
    <name evidence="2" type="ORF">J2Z34_001522</name>
</gene>
<dbReference type="PANTHER" id="PTHR43830:SF3">
    <property type="entry name" value="PROTEIN PSP1"/>
    <property type="match status" value="1"/>
</dbReference>
<dbReference type="InterPro" id="IPR047767">
    <property type="entry name" value="PSP1-like"/>
</dbReference>
<evidence type="ECO:0000313" key="3">
    <source>
        <dbReference type="Proteomes" id="UP001519271"/>
    </source>
</evidence>
<feature type="domain" description="PSP1 C-terminal" evidence="1">
    <location>
        <begin position="61"/>
        <end position="146"/>
    </location>
</feature>
<dbReference type="InterPro" id="IPR007557">
    <property type="entry name" value="PSP1_C"/>
</dbReference>
<dbReference type="PANTHER" id="PTHR43830">
    <property type="entry name" value="PROTEIN PSP1"/>
    <property type="match status" value="1"/>
</dbReference>
<proteinExistence type="predicted"/>
<name>A0ABS4G3I0_9CLOT</name>
<sequence length="304" mass="34500">MVKVVGVRFKKAGKVYYFDPLEYDIQKDQPVIVETARGIEFGQCVIAGKEINDTEIVSPLKPVIRVASEADIDRNRQNQIREKEAFPLCEAKIIAHGLDMKLVDVEYTFDNNKVIFYFTADGRVDFRELVKDLATIFKTRIELRQIGVRDEAKMIGGIGPCGRPLCCSTWLGDFTSVSIKMAKEQNLSLNPTKISGICGRLMCCLNYEQDSYETIRRKLPRVGSIVNTVKGKGEVVGNSVVKENVKVKLNFVTEEVIETFSIHEIELLKGHYEDTFDEKDIKIDPNSVDKEDLKLIKKILKDEK</sequence>
<dbReference type="NCBIfam" id="NF041131">
    <property type="entry name" value="RicT_YaaT_fam"/>
    <property type="match status" value="1"/>
</dbReference>
<dbReference type="Pfam" id="PF04468">
    <property type="entry name" value="PSP1"/>
    <property type="match status" value="1"/>
</dbReference>
<accession>A0ABS4G3I0</accession>
<reference evidence="2 3" key="1">
    <citation type="submission" date="2021-03" db="EMBL/GenBank/DDBJ databases">
        <title>Genomic Encyclopedia of Type Strains, Phase IV (KMG-IV): sequencing the most valuable type-strain genomes for metagenomic binning, comparative biology and taxonomic classification.</title>
        <authorList>
            <person name="Goeker M."/>
        </authorList>
    </citation>
    <scope>NUCLEOTIDE SEQUENCE [LARGE SCALE GENOMIC DNA]</scope>
    <source>
        <strain evidence="2 3">DSM 6139</strain>
    </source>
</reference>
<evidence type="ECO:0000259" key="1">
    <source>
        <dbReference type="PROSITE" id="PS51411"/>
    </source>
</evidence>